<gene>
    <name evidence="2" type="ORF">FUA23_15875</name>
</gene>
<dbReference type="GO" id="GO:0008757">
    <property type="term" value="F:S-adenosylmethionine-dependent methyltransferase activity"/>
    <property type="evidence" value="ECO:0007669"/>
    <property type="project" value="InterPro"/>
</dbReference>
<dbReference type="EMBL" id="VOXD01000026">
    <property type="protein sequence ID" value="TXF88118.1"/>
    <property type="molecule type" value="Genomic_DNA"/>
</dbReference>
<proteinExistence type="predicted"/>
<organism evidence="2 3">
    <name type="scientific">Neolewinella aurantiaca</name>
    <dbReference type="NCBI Taxonomy" id="2602767"/>
    <lineage>
        <taxon>Bacteria</taxon>
        <taxon>Pseudomonadati</taxon>
        <taxon>Bacteroidota</taxon>
        <taxon>Saprospiria</taxon>
        <taxon>Saprospirales</taxon>
        <taxon>Lewinellaceae</taxon>
        <taxon>Neolewinella</taxon>
    </lineage>
</organism>
<dbReference type="AlphaFoldDB" id="A0A5C7FL78"/>
<dbReference type="CDD" id="cd02440">
    <property type="entry name" value="AdoMet_MTases"/>
    <property type="match status" value="1"/>
</dbReference>
<comment type="caution">
    <text evidence="2">The sequence shown here is derived from an EMBL/GenBank/DDBJ whole genome shotgun (WGS) entry which is preliminary data.</text>
</comment>
<feature type="domain" description="Methyltransferase type 11" evidence="1">
    <location>
        <begin position="50"/>
        <end position="137"/>
    </location>
</feature>
<evidence type="ECO:0000313" key="2">
    <source>
        <dbReference type="EMBL" id="TXF88118.1"/>
    </source>
</evidence>
<sequence>MNAAVKTYYDQLAPNYDHDRFGNSYGRYIHQQETAVLDRYLGPPEDRSVLNLACGTGRFMEYCTVGADLSPQMISVARANNPDKQFAVENALKTRFARGSFDAVICFHLMMHLEWSDLETLLWEAARIVKPGGKLIFDVPSEERRSLLGREQNNWHGANAFTDHDVRVLLGTTWKLKAVRGVAAFPVHRVPKRLRGALVGIDNLLCRTPLKTVASYRVYVIEKR</sequence>
<dbReference type="PANTHER" id="PTHR42912">
    <property type="entry name" value="METHYLTRANSFERASE"/>
    <property type="match status" value="1"/>
</dbReference>
<dbReference type="Pfam" id="PF08241">
    <property type="entry name" value="Methyltransf_11"/>
    <property type="match status" value="1"/>
</dbReference>
<evidence type="ECO:0000259" key="1">
    <source>
        <dbReference type="Pfam" id="PF08241"/>
    </source>
</evidence>
<evidence type="ECO:0000313" key="3">
    <source>
        <dbReference type="Proteomes" id="UP000321907"/>
    </source>
</evidence>
<dbReference type="RefSeq" id="WP_147931744.1">
    <property type="nucleotide sequence ID" value="NZ_VOXD01000026.1"/>
</dbReference>
<dbReference type="Gene3D" id="3.40.50.150">
    <property type="entry name" value="Vaccinia Virus protein VP39"/>
    <property type="match status" value="1"/>
</dbReference>
<dbReference type="SUPFAM" id="SSF53335">
    <property type="entry name" value="S-adenosyl-L-methionine-dependent methyltransferases"/>
    <property type="match status" value="1"/>
</dbReference>
<name>A0A5C7FL78_9BACT</name>
<reference evidence="2 3" key="1">
    <citation type="submission" date="2019-08" db="EMBL/GenBank/DDBJ databases">
        <title>Lewinella sp. strain SSH13 Genome sequencing and assembly.</title>
        <authorList>
            <person name="Kim I."/>
        </authorList>
    </citation>
    <scope>NUCLEOTIDE SEQUENCE [LARGE SCALE GENOMIC DNA]</scope>
    <source>
        <strain evidence="2 3">SSH13</strain>
    </source>
</reference>
<dbReference type="InterPro" id="IPR013216">
    <property type="entry name" value="Methyltransf_11"/>
</dbReference>
<keyword evidence="2" id="KW-0489">Methyltransferase</keyword>
<dbReference type="GO" id="GO:0032259">
    <property type="term" value="P:methylation"/>
    <property type="evidence" value="ECO:0007669"/>
    <property type="project" value="UniProtKB-KW"/>
</dbReference>
<dbReference type="OrthoDB" id="9791837at2"/>
<keyword evidence="2" id="KW-0808">Transferase</keyword>
<protein>
    <submittedName>
        <fullName evidence="2">Class I SAM-dependent methyltransferase</fullName>
    </submittedName>
</protein>
<dbReference type="InterPro" id="IPR029063">
    <property type="entry name" value="SAM-dependent_MTases_sf"/>
</dbReference>
<accession>A0A5C7FL78</accession>
<dbReference type="Proteomes" id="UP000321907">
    <property type="component" value="Unassembled WGS sequence"/>
</dbReference>
<keyword evidence="3" id="KW-1185">Reference proteome</keyword>
<dbReference type="InterPro" id="IPR050508">
    <property type="entry name" value="Methyltransf_Superfamily"/>
</dbReference>